<evidence type="ECO:0000256" key="2">
    <source>
        <dbReference type="SAM" id="Phobius"/>
    </source>
</evidence>
<dbReference type="EMBL" id="MNAD01001674">
    <property type="protein sequence ID" value="OJT02360.1"/>
    <property type="molecule type" value="Genomic_DNA"/>
</dbReference>
<name>A0A1M2V434_TRAPU</name>
<comment type="caution">
    <text evidence="3">The sequence shown here is derived from an EMBL/GenBank/DDBJ whole genome shotgun (WGS) entry which is preliminary data.</text>
</comment>
<evidence type="ECO:0000256" key="1">
    <source>
        <dbReference type="SAM" id="MobiDB-lite"/>
    </source>
</evidence>
<feature type="transmembrane region" description="Helical" evidence="2">
    <location>
        <begin position="24"/>
        <end position="43"/>
    </location>
</feature>
<dbReference type="OrthoDB" id="2657661at2759"/>
<evidence type="ECO:0000313" key="3">
    <source>
        <dbReference type="EMBL" id="OJT02360.1"/>
    </source>
</evidence>
<dbReference type="AlphaFoldDB" id="A0A1M2V434"/>
<feature type="compositionally biased region" description="Basic and acidic residues" evidence="1">
    <location>
        <begin position="104"/>
        <end position="116"/>
    </location>
</feature>
<keyword evidence="2" id="KW-1133">Transmembrane helix</keyword>
<reference evidence="3 4" key="1">
    <citation type="submission" date="2016-10" db="EMBL/GenBank/DDBJ databases">
        <title>Genome sequence of the basidiomycete white-rot fungus Trametes pubescens.</title>
        <authorList>
            <person name="Makela M.R."/>
            <person name="Granchi Z."/>
            <person name="Peng M."/>
            <person name="De Vries R.P."/>
            <person name="Grigoriev I."/>
            <person name="Riley R."/>
            <person name="Hilden K."/>
        </authorList>
    </citation>
    <scope>NUCLEOTIDE SEQUENCE [LARGE SCALE GENOMIC DNA]</scope>
    <source>
        <strain evidence="3 4">FBCC735</strain>
    </source>
</reference>
<keyword evidence="2" id="KW-0812">Transmembrane</keyword>
<dbReference type="Proteomes" id="UP000184267">
    <property type="component" value="Unassembled WGS sequence"/>
</dbReference>
<protein>
    <submittedName>
        <fullName evidence="3">Uncharacterized protein</fullName>
    </submittedName>
</protein>
<keyword evidence="2" id="KW-0472">Membrane</keyword>
<feature type="region of interest" description="Disordered" evidence="1">
    <location>
        <begin position="96"/>
        <end position="116"/>
    </location>
</feature>
<organism evidence="3 4">
    <name type="scientific">Trametes pubescens</name>
    <name type="common">White-rot fungus</name>
    <dbReference type="NCBI Taxonomy" id="154538"/>
    <lineage>
        <taxon>Eukaryota</taxon>
        <taxon>Fungi</taxon>
        <taxon>Dikarya</taxon>
        <taxon>Basidiomycota</taxon>
        <taxon>Agaricomycotina</taxon>
        <taxon>Agaricomycetes</taxon>
        <taxon>Polyporales</taxon>
        <taxon>Polyporaceae</taxon>
        <taxon>Trametes</taxon>
    </lineage>
</organism>
<proteinExistence type="predicted"/>
<evidence type="ECO:0000313" key="4">
    <source>
        <dbReference type="Proteomes" id="UP000184267"/>
    </source>
</evidence>
<accession>A0A1M2V434</accession>
<sequence length="116" mass="12770">MVTFLLAFSFECFGTPDTAGEFIFAAAWSAIAILVCWCIVTGWESGETTLKERLLAWRARLLPKKGEDDAAGGGRVSALSLNEKAQWLAKFFKHGIFPHSSDPPTREMEERASSSV</sequence>
<gene>
    <name evidence="3" type="ORF">TRAPUB_7143</name>
</gene>
<keyword evidence="4" id="KW-1185">Reference proteome</keyword>